<organism evidence="3 4">
    <name type="scientific">Mortierella polycephala</name>
    <dbReference type="NCBI Taxonomy" id="41804"/>
    <lineage>
        <taxon>Eukaryota</taxon>
        <taxon>Fungi</taxon>
        <taxon>Fungi incertae sedis</taxon>
        <taxon>Mucoromycota</taxon>
        <taxon>Mortierellomycotina</taxon>
        <taxon>Mortierellomycetes</taxon>
        <taxon>Mortierellales</taxon>
        <taxon>Mortierellaceae</taxon>
        <taxon>Mortierella</taxon>
    </lineage>
</organism>
<dbReference type="SUPFAM" id="SSF55729">
    <property type="entry name" value="Acyl-CoA N-acyltransferases (Nat)"/>
    <property type="match status" value="1"/>
</dbReference>
<dbReference type="PROSITE" id="PS51186">
    <property type="entry name" value="GNAT"/>
    <property type="match status" value="1"/>
</dbReference>
<dbReference type="PANTHER" id="PTHR43328">
    <property type="entry name" value="ACETYLTRANSFERASE-RELATED"/>
    <property type="match status" value="1"/>
</dbReference>
<accession>A0A9P6U5V2</accession>
<dbReference type="PANTHER" id="PTHR43328:SF1">
    <property type="entry name" value="N-ACETYLTRANSFERASE DOMAIN-CONTAINING PROTEIN"/>
    <property type="match status" value="1"/>
</dbReference>
<proteinExistence type="predicted"/>
<dbReference type="Pfam" id="PF13302">
    <property type="entry name" value="Acetyltransf_3"/>
    <property type="match status" value="1"/>
</dbReference>
<feature type="domain" description="N-acetyltransferase" evidence="2">
    <location>
        <begin position="47"/>
        <end position="210"/>
    </location>
</feature>
<dbReference type="Proteomes" id="UP000726737">
    <property type="component" value="Unassembled WGS sequence"/>
</dbReference>
<reference evidence="3" key="1">
    <citation type="journal article" date="2020" name="Fungal Divers.">
        <title>Resolving the Mortierellaceae phylogeny through synthesis of multi-gene phylogenetics and phylogenomics.</title>
        <authorList>
            <person name="Vandepol N."/>
            <person name="Liber J."/>
            <person name="Desiro A."/>
            <person name="Na H."/>
            <person name="Kennedy M."/>
            <person name="Barry K."/>
            <person name="Grigoriev I.V."/>
            <person name="Miller A.N."/>
            <person name="O'Donnell K."/>
            <person name="Stajich J.E."/>
            <person name="Bonito G."/>
        </authorList>
    </citation>
    <scope>NUCLEOTIDE SEQUENCE</scope>
    <source>
        <strain evidence="3">KOD948</strain>
    </source>
</reference>
<dbReference type="InterPro" id="IPR016181">
    <property type="entry name" value="Acyl_CoA_acyltransferase"/>
</dbReference>
<evidence type="ECO:0000313" key="3">
    <source>
        <dbReference type="EMBL" id="KAG0261011.1"/>
    </source>
</evidence>
<gene>
    <name evidence="3" type="ORF">BG011_001430</name>
</gene>
<comment type="caution">
    <text evidence="3">The sequence shown here is derived from an EMBL/GenBank/DDBJ whole genome shotgun (WGS) entry which is preliminary data.</text>
</comment>
<dbReference type="AlphaFoldDB" id="A0A9P6U5V2"/>
<evidence type="ECO:0000259" key="2">
    <source>
        <dbReference type="PROSITE" id="PS51186"/>
    </source>
</evidence>
<keyword evidence="4" id="KW-1185">Reference proteome</keyword>
<dbReference type="InterPro" id="IPR000182">
    <property type="entry name" value="GNAT_dom"/>
</dbReference>
<dbReference type="EMBL" id="JAAAJA010000138">
    <property type="protein sequence ID" value="KAG0261011.1"/>
    <property type="molecule type" value="Genomic_DNA"/>
</dbReference>
<feature type="compositionally biased region" description="Polar residues" evidence="1">
    <location>
        <begin position="7"/>
        <end position="19"/>
    </location>
</feature>
<evidence type="ECO:0000256" key="1">
    <source>
        <dbReference type="SAM" id="MobiDB-lite"/>
    </source>
</evidence>
<dbReference type="GO" id="GO:0016747">
    <property type="term" value="F:acyltransferase activity, transferring groups other than amino-acyl groups"/>
    <property type="evidence" value="ECO:0007669"/>
    <property type="project" value="InterPro"/>
</dbReference>
<feature type="region of interest" description="Disordered" evidence="1">
    <location>
        <begin position="1"/>
        <end position="28"/>
    </location>
</feature>
<dbReference type="OrthoDB" id="630895at2759"/>
<protein>
    <recommendedName>
        <fullName evidence="2">N-acetyltransferase domain-containing protein</fullName>
    </recommendedName>
</protein>
<dbReference type="Gene3D" id="3.40.630.30">
    <property type="match status" value="1"/>
</dbReference>
<name>A0A9P6U5V2_9FUNG</name>
<evidence type="ECO:0000313" key="4">
    <source>
        <dbReference type="Proteomes" id="UP000726737"/>
    </source>
</evidence>
<sequence>MPHESTVPKQDTEVTPQESSAKRSPEELDRLTRLYDSFQPLWLTETIQLGPLYPSDKDRNALLKHLNDPRVYSYLIGPPNPYTSNDADNWISGRFDRMTKQGIPLNAMLRDMAKDEQIIGAVQVSDISDDNLEGDDVGYWLAPEYHGQGLMAKALKLMLQEVSISKVGKRKFNATTFEGNWASRRTLEKAGFVYQPDIHKKAVKAGKELNLWIFRLVLTEKDIAQREVIMQATPLSSLAKSSMV</sequence>